<evidence type="ECO:0000313" key="3">
    <source>
        <dbReference type="Proteomes" id="UP000677228"/>
    </source>
</evidence>
<evidence type="ECO:0000313" key="2">
    <source>
        <dbReference type="EMBL" id="CAF4259846.1"/>
    </source>
</evidence>
<name>A0A8S2FIT5_9BILA</name>
<dbReference type="Gene3D" id="1.10.238.10">
    <property type="entry name" value="EF-hand"/>
    <property type="match status" value="1"/>
</dbReference>
<sequence>MGNYVSWIINTAAGYLNWGSAPKALPKPITNDKIDKLAKLSGFSKDEVREWHDGFIKDCPGGQLNKQKFIETYSVRLFALNGQLTKLCSYLF</sequence>
<comment type="caution">
    <text evidence="1">The sequence shown here is derived from an EMBL/GenBank/DDBJ whole genome shotgun (WGS) entry which is preliminary data.</text>
</comment>
<dbReference type="EMBL" id="CAJNOK010031044">
    <property type="protein sequence ID" value="CAF1467437.1"/>
    <property type="molecule type" value="Genomic_DNA"/>
</dbReference>
<dbReference type="Proteomes" id="UP000677228">
    <property type="component" value="Unassembled WGS sequence"/>
</dbReference>
<evidence type="ECO:0000313" key="1">
    <source>
        <dbReference type="EMBL" id="CAF1467437.1"/>
    </source>
</evidence>
<dbReference type="Proteomes" id="UP000682733">
    <property type="component" value="Unassembled WGS sequence"/>
</dbReference>
<reference evidence="1" key="1">
    <citation type="submission" date="2021-02" db="EMBL/GenBank/DDBJ databases">
        <authorList>
            <person name="Nowell W R."/>
        </authorList>
    </citation>
    <scope>NUCLEOTIDE SEQUENCE</scope>
</reference>
<organism evidence="1 3">
    <name type="scientific">Didymodactylos carnosus</name>
    <dbReference type="NCBI Taxonomy" id="1234261"/>
    <lineage>
        <taxon>Eukaryota</taxon>
        <taxon>Metazoa</taxon>
        <taxon>Spiralia</taxon>
        <taxon>Gnathifera</taxon>
        <taxon>Rotifera</taxon>
        <taxon>Eurotatoria</taxon>
        <taxon>Bdelloidea</taxon>
        <taxon>Philodinida</taxon>
        <taxon>Philodinidae</taxon>
        <taxon>Didymodactylos</taxon>
    </lineage>
</organism>
<dbReference type="AlphaFoldDB" id="A0A8S2FIT5"/>
<gene>
    <name evidence="1" type="ORF">OVA965_LOCUS35513</name>
    <name evidence="2" type="ORF">TMI583_LOCUS36483</name>
</gene>
<protein>
    <submittedName>
        <fullName evidence="1">Uncharacterized protein</fullName>
    </submittedName>
</protein>
<accession>A0A8S2FIT5</accession>
<dbReference type="EMBL" id="CAJOBA010052923">
    <property type="protein sequence ID" value="CAF4259846.1"/>
    <property type="molecule type" value="Genomic_DNA"/>
</dbReference>
<proteinExistence type="predicted"/>